<evidence type="ECO:0000256" key="1">
    <source>
        <dbReference type="ARBA" id="ARBA00022679"/>
    </source>
</evidence>
<evidence type="ECO:0000256" key="5">
    <source>
        <dbReference type="ARBA" id="ARBA00022801"/>
    </source>
</evidence>
<accession>A0ABQ7SW43</accession>
<dbReference type="InterPro" id="IPR041373">
    <property type="entry name" value="RT_RNaseH"/>
</dbReference>
<evidence type="ECO:0000313" key="9">
    <source>
        <dbReference type="Proteomes" id="UP000826234"/>
    </source>
</evidence>
<keyword evidence="1" id="KW-0808">Transferase</keyword>
<reference evidence="8 9" key="1">
    <citation type="journal article" date="2022" name="Gigascience">
        <title>A chromosome-level genome assembly and annotation of the desert horned lizard, Phrynosoma platyrhinos, provides insight into chromosomal rearrangements among reptiles.</title>
        <authorList>
            <person name="Koochekian N."/>
            <person name="Ascanio A."/>
            <person name="Farleigh K."/>
            <person name="Card D.C."/>
            <person name="Schield D.R."/>
            <person name="Castoe T.A."/>
            <person name="Jezkova T."/>
        </authorList>
    </citation>
    <scope>NUCLEOTIDE SEQUENCE [LARGE SCALE GENOMIC DNA]</scope>
    <source>
        <strain evidence="8">NK-2021</strain>
    </source>
</reference>
<keyword evidence="3" id="KW-0540">Nuclease</keyword>
<evidence type="ECO:0000256" key="6">
    <source>
        <dbReference type="ARBA" id="ARBA00022918"/>
    </source>
</evidence>
<sequence>MASTTFVTAWAQLHFRPLQSWFLSVFDPVQDSPSRCLAVPRAVARSLRWWLDPANVCSGMPFSLPQPQLSLTTDALMEGWKAHVNDLMIHGHWNKNEKMLHMNELEMLAVLKALRAFEPVLRGKVVLLSTDNITVMYCLNKQGGTKSPPLLQASLQVWNWCLAHNIVLQAIHLPGQENELDQLSRSADSCHEWRLHPEAVARLFRLWGEPEVDAFATHLNSHCRRSYIHREELHM</sequence>
<dbReference type="InterPro" id="IPR052055">
    <property type="entry name" value="Hepadnavirus_pol/RT"/>
</dbReference>
<dbReference type="CDD" id="cd09275">
    <property type="entry name" value="RNase_HI_RT_DIRS1"/>
    <property type="match status" value="1"/>
</dbReference>
<dbReference type="EMBL" id="JAIPUX010003289">
    <property type="protein sequence ID" value="KAH0621469.1"/>
    <property type="molecule type" value="Genomic_DNA"/>
</dbReference>
<keyword evidence="9" id="KW-1185">Reference proteome</keyword>
<evidence type="ECO:0000313" key="8">
    <source>
        <dbReference type="EMBL" id="KAH0621469.1"/>
    </source>
</evidence>
<gene>
    <name evidence="8" type="ORF">JD844_022821</name>
</gene>
<proteinExistence type="predicted"/>
<dbReference type="PANTHER" id="PTHR33050">
    <property type="entry name" value="REVERSE TRANSCRIPTASE DOMAIN-CONTAINING PROTEIN"/>
    <property type="match status" value="1"/>
</dbReference>
<name>A0ABQ7SW43_PHRPL</name>
<keyword evidence="4" id="KW-0255">Endonuclease</keyword>
<evidence type="ECO:0000256" key="3">
    <source>
        <dbReference type="ARBA" id="ARBA00022722"/>
    </source>
</evidence>
<dbReference type="Proteomes" id="UP000826234">
    <property type="component" value="Unassembled WGS sequence"/>
</dbReference>
<dbReference type="Pfam" id="PF17917">
    <property type="entry name" value="RT_RNaseH"/>
    <property type="match status" value="1"/>
</dbReference>
<protein>
    <recommendedName>
        <fullName evidence="7">Reverse transcriptase RNase H-like domain-containing protein</fullName>
    </recommendedName>
</protein>
<keyword evidence="6" id="KW-0695">RNA-directed DNA polymerase</keyword>
<keyword evidence="5" id="KW-0378">Hydrolase</keyword>
<organism evidence="8 9">
    <name type="scientific">Phrynosoma platyrhinos</name>
    <name type="common">Desert horned lizard</name>
    <dbReference type="NCBI Taxonomy" id="52577"/>
    <lineage>
        <taxon>Eukaryota</taxon>
        <taxon>Metazoa</taxon>
        <taxon>Chordata</taxon>
        <taxon>Craniata</taxon>
        <taxon>Vertebrata</taxon>
        <taxon>Euteleostomi</taxon>
        <taxon>Lepidosauria</taxon>
        <taxon>Squamata</taxon>
        <taxon>Bifurcata</taxon>
        <taxon>Unidentata</taxon>
        <taxon>Episquamata</taxon>
        <taxon>Toxicofera</taxon>
        <taxon>Iguania</taxon>
        <taxon>Phrynosomatidae</taxon>
        <taxon>Phrynosomatinae</taxon>
        <taxon>Phrynosoma</taxon>
    </lineage>
</organism>
<keyword evidence="2" id="KW-0548">Nucleotidyltransferase</keyword>
<dbReference type="PANTHER" id="PTHR33050:SF7">
    <property type="entry name" value="RIBONUCLEASE H"/>
    <property type="match status" value="1"/>
</dbReference>
<comment type="caution">
    <text evidence="8">The sequence shown here is derived from an EMBL/GenBank/DDBJ whole genome shotgun (WGS) entry which is preliminary data.</text>
</comment>
<feature type="domain" description="Reverse transcriptase RNase H-like" evidence="7">
    <location>
        <begin position="92"/>
        <end position="143"/>
    </location>
</feature>
<evidence type="ECO:0000256" key="4">
    <source>
        <dbReference type="ARBA" id="ARBA00022759"/>
    </source>
</evidence>
<evidence type="ECO:0000259" key="7">
    <source>
        <dbReference type="Pfam" id="PF17917"/>
    </source>
</evidence>
<evidence type="ECO:0000256" key="2">
    <source>
        <dbReference type="ARBA" id="ARBA00022695"/>
    </source>
</evidence>